<keyword evidence="4" id="KW-1185">Reference proteome</keyword>
<evidence type="ECO:0000259" key="2">
    <source>
        <dbReference type="Pfam" id="PF03572"/>
    </source>
</evidence>
<dbReference type="GO" id="GO:0006508">
    <property type="term" value="P:proteolysis"/>
    <property type="evidence" value="ECO:0007669"/>
    <property type="project" value="InterPro"/>
</dbReference>
<evidence type="ECO:0000313" key="3">
    <source>
        <dbReference type="EMBL" id="TXG70472.1"/>
    </source>
</evidence>
<organism evidence="3 4">
    <name type="scientific">Acer yangbiense</name>
    <dbReference type="NCBI Taxonomy" id="1000413"/>
    <lineage>
        <taxon>Eukaryota</taxon>
        <taxon>Viridiplantae</taxon>
        <taxon>Streptophyta</taxon>
        <taxon>Embryophyta</taxon>
        <taxon>Tracheophyta</taxon>
        <taxon>Spermatophyta</taxon>
        <taxon>Magnoliopsida</taxon>
        <taxon>eudicotyledons</taxon>
        <taxon>Gunneridae</taxon>
        <taxon>Pentapetalae</taxon>
        <taxon>rosids</taxon>
        <taxon>malvids</taxon>
        <taxon>Sapindales</taxon>
        <taxon>Sapindaceae</taxon>
        <taxon>Hippocastanoideae</taxon>
        <taxon>Acereae</taxon>
        <taxon>Acer</taxon>
    </lineage>
</organism>
<dbReference type="Pfam" id="PF03572">
    <property type="entry name" value="Peptidase_S41"/>
    <property type="match status" value="1"/>
</dbReference>
<evidence type="ECO:0000313" key="4">
    <source>
        <dbReference type="Proteomes" id="UP000323000"/>
    </source>
</evidence>
<gene>
    <name evidence="3" type="ORF">EZV62_005407</name>
</gene>
<dbReference type="PANTHER" id="PTHR32060">
    <property type="entry name" value="TAIL-SPECIFIC PROTEASE"/>
    <property type="match status" value="1"/>
</dbReference>
<evidence type="ECO:0000256" key="1">
    <source>
        <dbReference type="SAM" id="Phobius"/>
    </source>
</evidence>
<keyword evidence="1" id="KW-1133">Transmembrane helix</keyword>
<feature type="transmembrane region" description="Helical" evidence="1">
    <location>
        <begin position="32"/>
        <end position="50"/>
    </location>
</feature>
<dbReference type="SUPFAM" id="SSF52096">
    <property type="entry name" value="ClpP/crotonase"/>
    <property type="match status" value="1"/>
</dbReference>
<name>A0A5C7IPZ0_9ROSI</name>
<feature type="domain" description="Tail specific protease" evidence="2">
    <location>
        <begin position="103"/>
        <end position="139"/>
    </location>
</feature>
<dbReference type="InterPro" id="IPR005151">
    <property type="entry name" value="Tail-specific_protease"/>
</dbReference>
<protein>
    <recommendedName>
        <fullName evidence="2">Tail specific protease domain-containing protein</fullName>
    </recommendedName>
</protein>
<proteinExistence type="predicted"/>
<dbReference type="GO" id="GO:0004175">
    <property type="term" value="F:endopeptidase activity"/>
    <property type="evidence" value="ECO:0007669"/>
    <property type="project" value="TreeGrafter"/>
</dbReference>
<keyword evidence="1" id="KW-0812">Transmembrane</keyword>
<keyword evidence="1" id="KW-0472">Membrane</keyword>
<dbReference type="OrthoDB" id="1740884at2759"/>
<sequence length="193" mass="21529">MTLICSAAFLPVSLLALTHFPLFVSFLKAWKNLFVVVWDALPCSIVLSWLKLFLEDQKFIGYVDSDYASDLDKRRSLTATEALKEALWLQGILGELDVRQEKVNEGTASASEILARVLHDIGRAILVGHKTFGKGKIQVGIMHDVHCTIDMLNSPKKLSLLKEKSLVSYLEADSYIMVVEHELDIHESKGTAS</sequence>
<dbReference type="EMBL" id="VAHF01000002">
    <property type="protein sequence ID" value="TXG70472.1"/>
    <property type="molecule type" value="Genomic_DNA"/>
</dbReference>
<dbReference type="AlphaFoldDB" id="A0A5C7IPZ0"/>
<accession>A0A5C7IPZ0</accession>
<dbReference type="Gene3D" id="3.90.226.10">
    <property type="entry name" value="2-enoyl-CoA Hydratase, Chain A, domain 1"/>
    <property type="match status" value="1"/>
</dbReference>
<dbReference type="GO" id="GO:0008236">
    <property type="term" value="F:serine-type peptidase activity"/>
    <property type="evidence" value="ECO:0007669"/>
    <property type="project" value="InterPro"/>
</dbReference>
<dbReference type="Proteomes" id="UP000323000">
    <property type="component" value="Chromosome 2"/>
</dbReference>
<dbReference type="InterPro" id="IPR029045">
    <property type="entry name" value="ClpP/crotonase-like_dom_sf"/>
</dbReference>
<reference evidence="4" key="1">
    <citation type="journal article" date="2019" name="Gigascience">
        <title>De novo genome assembly of the endangered Acer yangbiense, a plant species with extremely small populations endemic to Yunnan Province, China.</title>
        <authorList>
            <person name="Yang J."/>
            <person name="Wariss H.M."/>
            <person name="Tao L."/>
            <person name="Zhang R."/>
            <person name="Yun Q."/>
            <person name="Hollingsworth P."/>
            <person name="Dao Z."/>
            <person name="Luo G."/>
            <person name="Guo H."/>
            <person name="Ma Y."/>
            <person name="Sun W."/>
        </authorList>
    </citation>
    <scope>NUCLEOTIDE SEQUENCE [LARGE SCALE GENOMIC DNA]</scope>
    <source>
        <strain evidence="4">cv. Malutang</strain>
    </source>
</reference>
<comment type="caution">
    <text evidence="3">The sequence shown here is derived from an EMBL/GenBank/DDBJ whole genome shotgun (WGS) entry which is preliminary data.</text>
</comment>
<dbReference type="PANTHER" id="PTHR32060:SF22">
    <property type="entry name" value="CARBOXYL-TERMINAL-PROCESSING PEPTIDASE 3, CHLOROPLASTIC"/>
    <property type="match status" value="1"/>
</dbReference>